<evidence type="ECO:0000313" key="2">
    <source>
        <dbReference type="EMBL" id="CAD5230658.1"/>
    </source>
</evidence>
<comment type="caution">
    <text evidence="2">The sequence shown here is derived from an EMBL/GenBank/DDBJ whole genome shotgun (WGS) entry which is preliminary data.</text>
</comment>
<feature type="compositionally biased region" description="Basic residues" evidence="1">
    <location>
        <begin position="54"/>
        <end position="73"/>
    </location>
</feature>
<evidence type="ECO:0000256" key="1">
    <source>
        <dbReference type="SAM" id="MobiDB-lite"/>
    </source>
</evidence>
<feature type="compositionally biased region" description="Basic and acidic residues" evidence="1">
    <location>
        <begin position="19"/>
        <end position="31"/>
    </location>
</feature>
<dbReference type="Proteomes" id="UP000783686">
    <property type="component" value="Unassembled WGS sequence"/>
</dbReference>
<reference evidence="2" key="1">
    <citation type="submission" date="2020-09" db="EMBL/GenBank/DDBJ databases">
        <authorList>
            <person name="Kikuchi T."/>
        </authorList>
    </citation>
    <scope>NUCLEOTIDE SEQUENCE</scope>
    <source>
        <strain evidence="2">SH1</strain>
    </source>
</reference>
<organism evidence="2 3">
    <name type="scientific">Bursaphelenchus okinawaensis</name>
    <dbReference type="NCBI Taxonomy" id="465554"/>
    <lineage>
        <taxon>Eukaryota</taxon>
        <taxon>Metazoa</taxon>
        <taxon>Ecdysozoa</taxon>
        <taxon>Nematoda</taxon>
        <taxon>Chromadorea</taxon>
        <taxon>Rhabditida</taxon>
        <taxon>Tylenchina</taxon>
        <taxon>Tylenchomorpha</taxon>
        <taxon>Aphelenchoidea</taxon>
        <taxon>Aphelenchoididae</taxon>
        <taxon>Bursaphelenchus</taxon>
    </lineage>
</organism>
<dbReference type="Proteomes" id="UP000614601">
    <property type="component" value="Unassembled WGS sequence"/>
</dbReference>
<evidence type="ECO:0000313" key="3">
    <source>
        <dbReference type="Proteomes" id="UP000614601"/>
    </source>
</evidence>
<dbReference type="AlphaFoldDB" id="A0A811LRY4"/>
<gene>
    <name evidence="2" type="ORF">BOKJ2_LOCUS14245</name>
</gene>
<dbReference type="EMBL" id="CAJFCW020000006">
    <property type="protein sequence ID" value="CAG9127864.1"/>
    <property type="molecule type" value="Genomic_DNA"/>
</dbReference>
<dbReference type="EMBL" id="CAJFDH010000006">
    <property type="protein sequence ID" value="CAD5230658.1"/>
    <property type="molecule type" value="Genomic_DNA"/>
</dbReference>
<feature type="region of interest" description="Disordered" evidence="1">
    <location>
        <begin position="13"/>
        <end position="128"/>
    </location>
</feature>
<name>A0A811LRY4_9BILA</name>
<keyword evidence="3" id="KW-1185">Reference proteome</keyword>
<accession>A0A811LRY4</accession>
<proteinExistence type="predicted"/>
<protein>
    <submittedName>
        <fullName evidence="2">Uncharacterized protein</fullName>
    </submittedName>
</protein>
<sequence length="128" mass="14534">MGRKVWAAVKKKFKKLLPKRQEEKKKDENLTNRKPSFNEDPEDSSRTEPIASTKGKKEKSSKKSKSTSRKKSTHSASKCETTKAQSAIFVGSNAIHQPGKKNTAKLNVQTPQDLLLDPYPNFSQRRYN</sequence>